<dbReference type="AlphaFoldDB" id="A0A5D3E5R7"/>
<proteinExistence type="predicted"/>
<accession>A0A5D3E5R7</accession>
<dbReference type="Proteomes" id="UP000321947">
    <property type="component" value="Unassembled WGS sequence"/>
</dbReference>
<dbReference type="EMBL" id="SSTD01000141">
    <property type="protein sequence ID" value="TYK30941.1"/>
    <property type="molecule type" value="Genomic_DNA"/>
</dbReference>
<gene>
    <name evidence="2" type="ORF">E5676_scaffold455G001660</name>
    <name evidence="1" type="ORF">E6C27_scaffold285G002690</name>
</gene>
<evidence type="ECO:0000313" key="1">
    <source>
        <dbReference type="EMBL" id="KAA0035595.1"/>
    </source>
</evidence>
<evidence type="ECO:0000313" key="2">
    <source>
        <dbReference type="EMBL" id="TYK30941.1"/>
    </source>
</evidence>
<evidence type="ECO:0000313" key="4">
    <source>
        <dbReference type="Proteomes" id="UP000321947"/>
    </source>
</evidence>
<comment type="caution">
    <text evidence="2">The sequence shown here is derived from an EMBL/GenBank/DDBJ whole genome shotgun (WGS) entry which is preliminary data.</text>
</comment>
<organism evidence="2 4">
    <name type="scientific">Cucumis melo var. makuwa</name>
    <name type="common">Oriental melon</name>
    <dbReference type="NCBI Taxonomy" id="1194695"/>
    <lineage>
        <taxon>Eukaryota</taxon>
        <taxon>Viridiplantae</taxon>
        <taxon>Streptophyta</taxon>
        <taxon>Embryophyta</taxon>
        <taxon>Tracheophyta</taxon>
        <taxon>Spermatophyta</taxon>
        <taxon>Magnoliopsida</taxon>
        <taxon>eudicotyledons</taxon>
        <taxon>Gunneridae</taxon>
        <taxon>Pentapetalae</taxon>
        <taxon>rosids</taxon>
        <taxon>fabids</taxon>
        <taxon>Cucurbitales</taxon>
        <taxon>Cucurbitaceae</taxon>
        <taxon>Benincaseae</taxon>
        <taxon>Cucumis</taxon>
    </lineage>
</organism>
<dbReference type="Proteomes" id="UP000321393">
    <property type="component" value="Unassembled WGS sequence"/>
</dbReference>
<protein>
    <submittedName>
        <fullName evidence="1 2">Gag protein</fullName>
    </submittedName>
</protein>
<dbReference type="OrthoDB" id="1731207at2759"/>
<dbReference type="EMBL" id="SSTE01019907">
    <property type="protein sequence ID" value="KAA0035595.1"/>
    <property type="molecule type" value="Genomic_DNA"/>
</dbReference>
<name>A0A5D3E5R7_CUCMM</name>
<sequence length="186" mass="21673">MRGRGRNNLMQPHRVERVHEDRANKIKLNIPPFRGTENAKAYLEWERKIEYIFDCSTFSDNKEMKLAIAEFTSHAGNWSEAKGKFVVAKRMEAESPNTKKNEASKEWKLHQCGKYFSRKRTPTYYSSTSETIQALIVDLEIIDSKGIENKVVDHLSRLSNVSFQCLRDIEDCFVDEQLFYTKGEDP</sequence>
<reference evidence="3 4" key="1">
    <citation type="submission" date="2019-08" db="EMBL/GenBank/DDBJ databases">
        <title>Draft genome sequences of two oriental melons (Cucumis melo L. var makuwa).</title>
        <authorList>
            <person name="Kwon S.-Y."/>
        </authorList>
    </citation>
    <scope>NUCLEOTIDE SEQUENCE [LARGE SCALE GENOMIC DNA]</scope>
    <source>
        <strain evidence="4">cv. Chang Bougi</strain>
        <strain evidence="3">cv. SW 3</strain>
        <tissue evidence="2">Leaf</tissue>
    </source>
</reference>
<evidence type="ECO:0000313" key="3">
    <source>
        <dbReference type="Proteomes" id="UP000321393"/>
    </source>
</evidence>